<dbReference type="GO" id="GO:0016020">
    <property type="term" value="C:membrane"/>
    <property type="evidence" value="ECO:0007669"/>
    <property type="project" value="InterPro"/>
</dbReference>
<gene>
    <name evidence="5" type="ORF">HBF32_04275</name>
</gene>
<evidence type="ECO:0000256" key="2">
    <source>
        <dbReference type="ARBA" id="ARBA00022777"/>
    </source>
</evidence>
<dbReference type="Proteomes" id="UP000518878">
    <property type="component" value="Unassembled WGS sequence"/>
</dbReference>
<comment type="caution">
    <text evidence="5">The sequence shown here is derived from an EMBL/GenBank/DDBJ whole genome shotgun (WGS) entry which is preliminary data.</text>
</comment>
<dbReference type="SUPFAM" id="SSF55874">
    <property type="entry name" value="ATPase domain of HSP90 chaperone/DNA topoisomerase II/histidine kinase"/>
    <property type="match status" value="1"/>
</dbReference>
<evidence type="ECO:0000259" key="4">
    <source>
        <dbReference type="SMART" id="SM00387"/>
    </source>
</evidence>
<dbReference type="Pfam" id="PF07730">
    <property type="entry name" value="HisKA_3"/>
    <property type="match status" value="1"/>
</dbReference>
<dbReference type="Pfam" id="PF02518">
    <property type="entry name" value="HATPase_c"/>
    <property type="match status" value="1"/>
</dbReference>
<organism evidence="5 6">
    <name type="scientific">Luteibacter yeojuensis</name>
    <dbReference type="NCBI Taxonomy" id="345309"/>
    <lineage>
        <taxon>Bacteria</taxon>
        <taxon>Pseudomonadati</taxon>
        <taxon>Pseudomonadota</taxon>
        <taxon>Gammaproteobacteria</taxon>
        <taxon>Lysobacterales</taxon>
        <taxon>Rhodanobacteraceae</taxon>
        <taxon>Luteibacter</taxon>
    </lineage>
</organism>
<keyword evidence="1" id="KW-0808">Transferase</keyword>
<dbReference type="SMART" id="SM00387">
    <property type="entry name" value="HATPase_c"/>
    <property type="match status" value="1"/>
</dbReference>
<dbReference type="AlphaFoldDB" id="A0A7X5QSN2"/>
<reference evidence="5 6" key="1">
    <citation type="journal article" date="2006" name="Int. J. Syst. Evol. Microbiol.">
        <title>Dyella yeojuensis sp. nov., isolated from greenhouse soil in Korea.</title>
        <authorList>
            <person name="Kim B.Y."/>
            <person name="Weon H.Y."/>
            <person name="Lee K.H."/>
            <person name="Seok S.J."/>
            <person name="Kwon S.W."/>
            <person name="Go S.J."/>
            <person name="Stackebrandt E."/>
        </authorList>
    </citation>
    <scope>NUCLEOTIDE SEQUENCE [LARGE SCALE GENOMIC DNA]</scope>
    <source>
        <strain evidence="5 6">DSM 17673</strain>
    </source>
</reference>
<dbReference type="PANTHER" id="PTHR24421:SF62">
    <property type="entry name" value="SENSORY TRANSDUCTION HISTIDINE KINASE"/>
    <property type="match status" value="1"/>
</dbReference>
<evidence type="ECO:0000256" key="1">
    <source>
        <dbReference type="ARBA" id="ARBA00022679"/>
    </source>
</evidence>
<proteinExistence type="predicted"/>
<dbReference type="InterPro" id="IPR036890">
    <property type="entry name" value="HATPase_C_sf"/>
</dbReference>
<dbReference type="GO" id="GO:0000155">
    <property type="term" value="F:phosphorelay sensor kinase activity"/>
    <property type="evidence" value="ECO:0007669"/>
    <property type="project" value="InterPro"/>
</dbReference>
<sequence length="215" mass="23868">MTRTRIREEERDRIARDLHDTLLQSIQGLLLTLQAISRQPMEEETRQALVRAVAVARRAVADSRDKVGTLRAGDAPPVCPMILLLEELEAESSTTGKDTEVVLEGHVRELAWEVTEEIVAILREALTNARKHAQASRIALRVSFEKRHLVAIVQDDGVGIGSHVLDRGVREGHFGLVGMRERARRIGARFQIASAPGEGTTVTLKVRAKCAYLRT</sequence>
<evidence type="ECO:0000313" key="6">
    <source>
        <dbReference type="Proteomes" id="UP000518878"/>
    </source>
</evidence>
<dbReference type="InterPro" id="IPR050482">
    <property type="entry name" value="Sensor_HK_TwoCompSys"/>
</dbReference>
<keyword evidence="3" id="KW-0902">Two-component regulatory system</keyword>
<keyword evidence="6" id="KW-1185">Reference proteome</keyword>
<name>A0A7X5QSN2_9GAMM</name>
<evidence type="ECO:0000256" key="3">
    <source>
        <dbReference type="ARBA" id="ARBA00023012"/>
    </source>
</evidence>
<accession>A0A7X5QSN2</accession>
<evidence type="ECO:0000313" key="5">
    <source>
        <dbReference type="EMBL" id="NID14681.1"/>
    </source>
</evidence>
<dbReference type="EMBL" id="JAAQTL010000001">
    <property type="protein sequence ID" value="NID14681.1"/>
    <property type="molecule type" value="Genomic_DNA"/>
</dbReference>
<dbReference type="GO" id="GO:0046983">
    <property type="term" value="F:protein dimerization activity"/>
    <property type="evidence" value="ECO:0007669"/>
    <property type="project" value="InterPro"/>
</dbReference>
<dbReference type="RefSeq" id="WP_166698379.1">
    <property type="nucleotide sequence ID" value="NZ_JAAQTL010000001.1"/>
</dbReference>
<feature type="domain" description="Histidine kinase/HSP90-like ATPase" evidence="4">
    <location>
        <begin position="113"/>
        <end position="210"/>
    </location>
</feature>
<dbReference type="Gene3D" id="1.20.5.1930">
    <property type="match status" value="1"/>
</dbReference>
<dbReference type="InterPro" id="IPR003594">
    <property type="entry name" value="HATPase_dom"/>
</dbReference>
<dbReference type="InterPro" id="IPR011712">
    <property type="entry name" value="Sig_transdc_His_kin_sub3_dim/P"/>
</dbReference>
<dbReference type="CDD" id="cd16917">
    <property type="entry name" value="HATPase_UhpB-NarQ-NarX-like"/>
    <property type="match status" value="1"/>
</dbReference>
<dbReference type="PANTHER" id="PTHR24421">
    <property type="entry name" value="NITRATE/NITRITE SENSOR PROTEIN NARX-RELATED"/>
    <property type="match status" value="1"/>
</dbReference>
<protein>
    <recommendedName>
        <fullName evidence="4">Histidine kinase/HSP90-like ATPase domain-containing protein</fullName>
    </recommendedName>
</protein>
<dbReference type="Gene3D" id="3.30.565.10">
    <property type="entry name" value="Histidine kinase-like ATPase, C-terminal domain"/>
    <property type="match status" value="1"/>
</dbReference>
<keyword evidence="2" id="KW-0418">Kinase</keyword>